<evidence type="ECO:0000256" key="3">
    <source>
        <dbReference type="ARBA" id="ARBA00008663"/>
    </source>
</evidence>
<comment type="similarity">
    <text evidence="3">Belongs to the pyruvate kinase family.</text>
</comment>
<reference evidence="16" key="2">
    <citation type="submission" date="2019-09" db="UniProtKB">
        <authorList>
            <consortium name="WormBaseParasite"/>
        </authorList>
    </citation>
    <scope>IDENTIFICATION</scope>
</reference>
<keyword evidence="8" id="KW-0418">Kinase</keyword>
<dbReference type="InterPro" id="IPR040442">
    <property type="entry name" value="Pyrv_kinase-like_dom_sf"/>
</dbReference>
<evidence type="ECO:0000256" key="9">
    <source>
        <dbReference type="ARBA" id="ARBA00022840"/>
    </source>
</evidence>
<name>A0A3P7XQW6_HELPZ</name>
<dbReference type="WBParaSite" id="HPBE_0000633901-mRNA-1">
    <property type="protein sequence ID" value="HPBE_0000633901-mRNA-1"/>
    <property type="gene ID" value="HPBE_0000633901"/>
</dbReference>
<dbReference type="GO" id="GO:0030955">
    <property type="term" value="F:potassium ion binding"/>
    <property type="evidence" value="ECO:0007669"/>
    <property type="project" value="InterPro"/>
</dbReference>
<keyword evidence="7" id="KW-0547">Nucleotide-binding</keyword>
<evidence type="ECO:0000256" key="6">
    <source>
        <dbReference type="ARBA" id="ARBA00022723"/>
    </source>
</evidence>
<evidence type="ECO:0000256" key="7">
    <source>
        <dbReference type="ARBA" id="ARBA00022741"/>
    </source>
</evidence>
<keyword evidence="5" id="KW-0808">Transferase</keyword>
<dbReference type="InterPro" id="IPR015793">
    <property type="entry name" value="Pyrv_Knase_brl"/>
</dbReference>
<organism evidence="14">
    <name type="scientific">Heligmosomoides polygyrus</name>
    <name type="common">Parasitic roundworm</name>
    <dbReference type="NCBI Taxonomy" id="6339"/>
    <lineage>
        <taxon>Eukaryota</taxon>
        <taxon>Metazoa</taxon>
        <taxon>Ecdysozoa</taxon>
        <taxon>Nematoda</taxon>
        <taxon>Chromadorea</taxon>
        <taxon>Rhabditida</taxon>
        <taxon>Rhabditina</taxon>
        <taxon>Rhabditomorpha</taxon>
        <taxon>Strongyloidea</taxon>
        <taxon>Heligmosomidae</taxon>
        <taxon>Heligmosomoides</taxon>
    </lineage>
</organism>
<keyword evidence="15" id="KW-1185">Reference proteome</keyword>
<evidence type="ECO:0000313" key="16">
    <source>
        <dbReference type="WBParaSite" id="HPBE_0000633901-mRNA-1"/>
    </source>
</evidence>
<evidence type="ECO:0000256" key="11">
    <source>
        <dbReference type="ARBA" id="ARBA00023152"/>
    </source>
</evidence>
<dbReference type="InterPro" id="IPR015813">
    <property type="entry name" value="Pyrv/PenolPyrv_kinase-like_dom"/>
</dbReference>
<evidence type="ECO:0000256" key="12">
    <source>
        <dbReference type="ARBA" id="ARBA00023317"/>
    </source>
</evidence>
<sequence>MGGNLQIGIALDTKGPEIRTGLLVGGATAEVGTRVDRCRALVEERVVLFDCFMDHVGWAFLVARCKQGYEGAISKKIVIILTGGPACRSVEMLKQMITCGMNIARLNFSHGSHEVVILRGFCYFTVARSLDLETRNYLMSHHMDGVFIIYIAVCLSMSVYLPDVWRPSGSHVWLRVSPQTQRIEHPDRVVFSFRSPYLDYTRMLVLKYVE</sequence>
<keyword evidence="11" id="KW-0324">Glycolysis</keyword>
<dbReference type="EC" id="2.7.1.40" evidence="4"/>
<reference evidence="14 15" key="1">
    <citation type="submission" date="2018-11" db="EMBL/GenBank/DDBJ databases">
        <authorList>
            <consortium name="Pathogen Informatics"/>
        </authorList>
    </citation>
    <scope>NUCLEOTIDE SEQUENCE [LARGE SCALE GENOMIC DNA]</scope>
</reference>
<dbReference type="UniPathway" id="UPA00109">
    <property type="reaction ID" value="UER00188"/>
</dbReference>
<dbReference type="SUPFAM" id="SSF51621">
    <property type="entry name" value="Phosphoenolpyruvate/pyruvate domain"/>
    <property type="match status" value="1"/>
</dbReference>
<proteinExistence type="inferred from homology"/>
<dbReference type="GO" id="GO:0004743">
    <property type="term" value="F:pyruvate kinase activity"/>
    <property type="evidence" value="ECO:0007669"/>
    <property type="project" value="UniProtKB-EC"/>
</dbReference>
<evidence type="ECO:0000256" key="5">
    <source>
        <dbReference type="ARBA" id="ARBA00022679"/>
    </source>
</evidence>
<evidence type="ECO:0000256" key="2">
    <source>
        <dbReference type="ARBA" id="ARBA00004997"/>
    </source>
</evidence>
<keyword evidence="6" id="KW-0479">Metal-binding</keyword>
<comment type="pathway">
    <text evidence="2">Carbohydrate degradation; glycolysis; pyruvate from D-glyceraldehyde 3-phosphate: step 5/5.</text>
</comment>
<gene>
    <name evidence="14" type="ORF">HPBE_LOCUS6340</name>
</gene>
<accession>A0A3P7XQW6</accession>
<protein>
    <recommendedName>
        <fullName evidence="4">pyruvate kinase</fullName>
        <ecNumber evidence="4">2.7.1.40</ecNumber>
    </recommendedName>
</protein>
<dbReference type="Proteomes" id="UP000050761">
    <property type="component" value="Unassembled WGS sequence"/>
</dbReference>
<feature type="domain" description="Pyruvate kinase barrel" evidence="13">
    <location>
        <begin position="75"/>
        <end position="114"/>
    </location>
</feature>
<dbReference type="EMBL" id="UZAH01025644">
    <property type="protein sequence ID" value="VDO67879.1"/>
    <property type="molecule type" value="Genomic_DNA"/>
</dbReference>
<keyword evidence="9" id="KW-0067">ATP-binding</keyword>
<dbReference type="GO" id="GO:0005524">
    <property type="term" value="F:ATP binding"/>
    <property type="evidence" value="ECO:0007669"/>
    <property type="project" value="UniProtKB-KW"/>
</dbReference>
<evidence type="ECO:0000256" key="1">
    <source>
        <dbReference type="ARBA" id="ARBA00001958"/>
    </source>
</evidence>
<keyword evidence="10" id="KW-0460">Magnesium</keyword>
<evidence type="ECO:0000256" key="8">
    <source>
        <dbReference type="ARBA" id="ARBA00022777"/>
    </source>
</evidence>
<dbReference type="GO" id="GO:0000287">
    <property type="term" value="F:magnesium ion binding"/>
    <property type="evidence" value="ECO:0007669"/>
    <property type="project" value="InterPro"/>
</dbReference>
<evidence type="ECO:0000259" key="13">
    <source>
        <dbReference type="Pfam" id="PF00224"/>
    </source>
</evidence>
<dbReference type="Gene3D" id="3.20.20.60">
    <property type="entry name" value="Phosphoenolpyruvate-binding domains"/>
    <property type="match status" value="1"/>
</dbReference>
<comment type="cofactor">
    <cofactor evidence="1">
        <name>K(+)</name>
        <dbReference type="ChEBI" id="CHEBI:29103"/>
    </cofactor>
</comment>
<evidence type="ECO:0000256" key="4">
    <source>
        <dbReference type="ARBA" id="ARBA00012142"/>
    </source>
</evidence>
<keyword evidence="12" id="KW-0670">Pyruvate</keyword>
<evidence type="ECO:0000256" key="10">
    <source>
        <dbReference type="ARBA" id="ARBA00022842"/>
    </source>
</evidence>
<evidence type="ECO:0000313" key="14">
    <source>
        <dbReference type="EMBL" id="VDO67879.1"/>
    </source>
</evidence>
<dbReference type="GO" id="GO:0016301">
    <property type="term" value="F:kinase activity"/>
    <property type="evidence" value="ECO:0007669"/>
    <property type="project" value="UniProtKB-KW"/>
</dbReference>
<dbReference type="AlphaFoldDB" id="A0A3P7XQW6"/>
<dbReference type="InterPro" id="IPR001697">
    <property type="entry name" value="Pyr_Knase"/>
</dbReference>
<dbReference type="Pfam" id="PF00224">
    <property type="entry name" value="PK"/>
    <property type="match status" value="1"/>
</dbReference>
<evidence type="ECO:0000313" key="15">
    <source>
        <dbReference type="Proteomes" id="UP000050761"/>
    </source>
</evidence>
<dbReference type="PANTHER" id="PTHR11817">
    <property type="entry name" value="PYRUVATE KINASE"/>
    <property type="match status" value="1"/>
</dbReference>